<dbReference type="Pfam" id="PF13480">
    <property type="entry name" value="Acetyltransf_6"/>
    <property type="match status" value="1"/>
</dbReference>
<dbReference type="Proteomes" id="UP000184085">
    <property type="component" value="Unassembled WGS sequence"/>
</dbReference>
<protein>
    <submittedName>
        <fullName evidence="2">Putative FemAB family protein</fullName>
    </submittedName>
</protein>
<reference evidence="3" key="1">
    <citation type="submission" date="2016-09" db="EMBL/GenBank/DDBJ databases">
        <authorList>
            <person name="Wibberg D."/>
        </authorList>
    </citation>
    <scope>NUCLEOTIDE SEQUENCE [LARGE SCALE GENOMIC DNA]</scope>
</reference>
<dbReference type="RefSeq" id="WP_083595678.1">
    <property type="nucleotide sequence ID" value="NZ_FMJB01000050.1"/>
</dbReference>
<dbReference type="EMBL" id="FMJB01000050">
    <property type="protein sequence ID" value="SCM67925.1"/>
    <property type="molecule type" value="Genomic_DNA"/>
</dbReference>
<evidence type="ECO:0000259" key="1">
    <source>
        <dbReference type="Pfam" id="PF13480"/>
    </source>
</evidence>
<sequence>MMSMNPAWTEQSAIPPAFHTVPLQQSAAYHRTCAALGHKTLCLTLGDVSAPLGQAHVLFRQVPVIGTVASIIGGPIWSEHLSSIQKQTALTGLTERIKARAILITPNSADDPIARRAIPIMTPATSAIWDLRTDLRAGLCQKWRNRLVKAEASGLSIRKEPLPTAPDHWLLKTNAEQAKLKRFRPYPPTFIATWACMQGKGFTLTALHKGDPMAALLILIHGDSATYQIAWTTAEGRKVHAQNLLLFFAALTLRDQGITRLDLGILDTDLAAGLARFKLGTGAQAHTQGPTTLIGPFTRLFAK</sequence>
<name>A0A1M4N1R1_9RHOB</name>
<keyword evidence="3" id="KW-1185">Reference proteome</keyword>
<feature type="domain" description="BioF2-like acetyltransferase" evidence="1">
    <location>
        <begin position="184"/>
        <end position="268"/>
    </location>
</feature>
<dbReference type="PANTHER" id="PTHR36174:SF1">
    <property type="entry name" value="LIPID II:GLYCINE GLYCYLTRANSFERASE"/>
    <property type="match status" value="1"/>
</dbReference>
<dbReference type="PANTHER" id="PTHR36174">
    <property type="entry name" value="LIPID II:GLYCINE GLYCYLTRANSFERASE"/>
    <property type="match status" value="1"/>
</dbReference>
<accession>A0A1M4N1R1</accession>
<dbReference type="SUPFAM" id="SSF55729">
    <property type="entry name" value="Acyl-CoA N-acyltransferases (Nat)"/>
    <property type="match status" value="1"/>
</dbReference>
<dbReference type="InterPro" id="IPR038740">
    <property type="entry name" value="BioF2-like_GNAT_dom"/>
</dbReference>
<evidence type="ECO:0000313" key="3">
    <source>
        <dbReference type="Proteomes" id="UP000184085"/>
    </source>
</evidence>
<dbReference type="InterPro" id="IPR050644">
    <property type="entry name" value="PG_Glycine_Bridge_Synth"/>
</dbReference>
<gene>
    <name evidence="2" type="ORF">KARMA_2132</name>
</gene>
<proteinExistence type="predicted"/>
<organism evidence="2 3">
    <name type="scientific">Donghicola eburneus</name>
    <dbReference type="NCBI Taxonomy" id="393278"/>
    <lineage>
        <taxon>Bacteria</taxon>
        <taxon>Pseudomonadati</taxon>
        <taxon>Pseudomonadota</taxon>
        <taxon>Alphaproteobacteria</taxon>
        <taxon>Rhodobacterales</taxon>
        <taxon>Roseobacteraceae</taxon>
        <taxon>Donghicola</taxon>
    </lineage>
</organism>
<evidence type="ECO:0000313" key="2">
    <source>
        <dbReference type="EMBL" id="SCM67925.1"/>
    </source>
</evidence>
<dbReference type="AlphaFoldDB" id="A0A1M4N1R1"/>
<dbReference type="InterPro" id="IPR016181">
    <property type="entry name" value="Acyl_CoA_acyltransferase"/>
</dbReference>
<dbReference type="Gene3D" id="3.40.630.30">
    <property type="match status" value="1"/>
</dbReference>